<dbReference type="EMBL" id="CABIJS010000715">
    <property type="protein sequence ID" value="VUZ57321.1"/>
    <property type="molecule type" value="Genomic_DNA"/>
</dbReference>
<evidence type="ECO:0000313" key="1">
    <source>
        <dbReference type="EMBL" id="VUZ57321.1"/>
    </source>
</evidence>
<sequence length="282" mass="31608">MQVNVGRHRFVTQCINGLHVDVEVDTGSDSTIVSDEAWKRPCSPKLDTFASTWVKVQSRNGPRFLPCSDYFHQFPHGQHFETPISHKTLPSIFGGKTAIRVYTATRFGRLSTISGGFDFNIDYKNTAEMGQILRTIAVLRYHACFSDGSAKATVHACGTRIIAEKNCSEIEKEVFGHHLCREMVSSISTRFGHLSTISSGFDFNIDYKNTVEVGQVNYLSRPIRNRQCPNGEIVIEPQGMEDYMQRPCYTQSSNGEGVCHRKSTGSTFSNCVGFEKVMQRVV</sequence>
<evidence type="ECO:0000313" key="2">
    <source>
        <dbReference type="Proteomes" id="UP000321570"/>
    </source>
</evidence>
<accession>A0A564ZCU5</accession>
<protein>
    <submittedName>
        <fullName evidence="1">Uncharacterized protein</fullName>
    </submittedName>
</protein>
<dbReference type="AlphaFoldDB" id="A0A564ZCU5"/>
<gene>
    <name evidence="1" type="ORF">WMSIL1_LOCUS14745</name>
</gene>
<proteinExistence type="predicted"/>
<organism evidence="1 2">
    <name type="scientific">Hymenolepis diminuta</name>
    <name type="common">Rat tapeworm</name>
    <dbReference type="NCBI Taxonomy" id="6216"/>
    <lineage>
        <taxon>Eukaryota</taxon>
        <taxon>Metazoa</taxon>
        <taxon>Spiralia</taxon>
        <taxon>Lophotrochozoa</taxon>
        <taxon>Platyhelminthes</taxon>
        <taxon>Cestoda</taxon>
        <taxon>Eucestoda</taxon>
        <taxon>Cyclophyllidea</taxon>
        <taxon>Hymenolepididae</taxon>
        <taxon>Hymenolepis</taxon>
    </lineage>
</organism>
<dbReference type="InterPro" id="IPR021109">
    <property type="entry name" value="Peptidase_aspartic_dom_sf"/>
</dbReference>
<keyword evidence="2" id="KW-1185">Reference proteome</keyword>
<name>A0A564ZCU5_HYMDI</name>
<dbReference type="SUPFAM" id="SSF50630">
    <property type="entry name" value="Acid proteases"/>
    <property type="match status" value="1"/>
</dbReference>
<dbReference type="Proteomes" id="UP000321570">
    <property type="component" value="Unassembled WGS sequence"/>
</dbReference>
<reference evidence="1 2" key="1">
    <citation type="submission" date="2019-07" db="EMBL/GenBank/DDBJ databases">
        <authorList>
            <person name="Jastrzebski P J."/>
            <person name="Paukszto L."/>
            <person name="Jastrzebski P J."/>
        </authorList>
    </citation>
    <scope>NUCLEOTIDE SEQUENCE [LARGE SCALE GENOMIC DNA]</scope>
    <source>
        <strain evidence="1 2">WMS-il1</strain>
    </source>
</reference>